<protein>
    <submittedName>
        <fullName evidence="3">Glyoxalase</fullName>
    </submittedName>
</protein>
<dbReference type="CDD" id="cd06587">
    <property type="entry name" value="VOC"/>
    <property type="match status" value="1"/>
</dbReference>
<reference evidence="4" key="2">
    <citation type="submission" date="2015-03" db="EMBL/GenBank/DDBJ databases">
        <title>Genome sequence of Paenibacillus beijingensis strain DSM 24997T.</title>
        <authorList>
            <person name="Kwak Y."/>
            <person name="Shin J.-H."/>
        </authorList>
    </citation>
    <scope>NUCLEOTIDE SEQUENCE [LARGE SCALE GENOMIC DNA]</scope>
    <source>
        <strain evidence="4">DSM 24997</strain>
    </source>
</reference>
<dbReference type="HOGENOM" id="CLU_046006_8_2_9"/>
<dbReference type="KEGG" id="pbj:VN24_09560"/>
<dbReference type="AlphaFoldDB" id="A0A0D5NI54"/>
<evidence type="ECO:0000259" key="2">
    <source>
        <dbReference type="PROSITE" id="PS51819"/>
    </source>
</evidence>
<dbReference type="PATRIC" id="fig|1126833.4.peg.2112"/>
<feature type="domain" description="VOC" evidence="2">
    <location>
        <begin position="4"/>
        <end position="126"/>
    </location>
</feature>
<dbReference type="EMBL" id="CP011058">
    <property type="protein sequence ID" value="AJY74790.1"/>
    <property type="molecule type" value="Genomic_DNA"/>
</dbReference>
<dbReference type="STRING" id="1126833.VN24_09560"/>
<dbReference type="PANTHER" id="PTHR43048:SF3">
    <property type="entry name" value="METHYLMALONYL-COA EPIMERASE, MITOCHONDRIAL"/>
    <property type="match status" value="1"/>
</dbReference>
<dbReference type="PROSITE" id="PS51819">
    <property type="entry name" value="VOC"/>
    <property type="match status" value="1"/>
</dbReference>
<accession>A0A0D5NI54</accession>
<dbReference type="OrthoDB" id="375220at2"/>
<evidence type="ECO:0000313" key="4">
    <source>
        <dbReference type="Proteomes" id="UP000032633"/>
    </source>
</evidence>
<keyword evidence="4" id="KW-1185">Reference proteome</keyword>
<dbReference type="GO" id="GO:0046872">
    <property type="term" value="F:metal ion binding"/>
    <property type="evidence" value="ECO:0007669"/>
    <property type="project" value="UniProtKB-KW"/>
</dbReference>
<dbReference type="GO" id="GO:0046491">
    <property type="term" value="P:L-methylmalonyl-CoA metabolic process"/>
    <property type="evidence" value="ECO:0007669"/>
    <property type="project" value="TreeGrafter"/>
</dbReference>
<sequence>MIRKVEHVAIIVQNMEQSVQYYTEMFGFVVRATGTNARREMTFLKHPGQPGFEIELIRDLIPLGDYSDKGIVNHLAFTVDRIAEAIPYYAAKGVVFHSAEPNTAIDGAKTIFFSGPSGELLQFVEPAKA</sequence>
<reference evidence="3 4" key="1">
    <citation type="journal article" date="2015" name="J. Biotechnol.">
        <title>Complete genome sequence of Paenibacillus beijingensis 7188(T) (=DSM 24997(T)), a novel rhizobacterium from jujube garden soil.</title>
        <authorList>
            <person name="Kwak Y."/>
            <person name="Shin J.H."/>
        </authorList>
    </citation>
    <scope>NUCLEOTIDE SEQUENCE [LARGE SCALE GENOMIC DNA]</scope>
    <source>
        <strain evidence="3 4">DSM 24997</strain>
    </source>
</reference>
<evidence type="ECO:0000256" key="1">
    <source>
        <dbReference type="ARBA" id="ARBA00022723"/>
    </source>
</evidence>
<dbReference type="InterPro" id="IPR037523">
    <property type="entry name" value="VOC_core"/>
</dbReference>
<dbReference type="SUPFAM" id="SSF54593">
    <property type="entry name" value="Glyoxalase/Bleomycin resistance protein/Dihydroxybiphenyl dioxygenase"/>
    <property type="match status" value="1"/>
</dbReference>
<organism evidence="3 4">
    <name type="scientific">Paenibacillus beijingensis</name>
    <dbReference type="NCBI Taxonomy" id="1126833"/>
    <lineage>
        <taxon>Bacteria</taxon>
        <taxon>Bacillati</taxon>
        <taxon>Bacillota</taxon>
        <taxon>Bacilli</taxon>
        <taxon>Bacillales</taxon>
        <taxon>Paenibacillaceae</taxon>
        <taxon>Paenibacillus</taxon>
    </lineage>
</organism>
<keyword evidence="1" id="KW-0479">Metal-binding</keyword>
<dbReference type="RefSeq" id="WP_045670223.1">
    <property type="nucleotide sequence ID" value="NZ_CP011058.1"/>
</dbReference>
<dbReference type="InterPro" id="IPR004360">
    <property type="entry name" value="Glyas_Fos-R_dOase_dom"/>
</dbReference>
<dbReference type="InterPro" id="IPR029068">
    <property type="entry name" value="Glyas_Bleomycin-R_OHBP_Dase"/>
</dbReference>
<dbReference type="GO" id="GO:0004493">
    <property type="term" value="F:methylmalonyl-CoA epimerase activity"/>
    <property type="evidence" value="ECO:0007669"/>
    <property type="project" value="TreeGrafter"/>
</dbReference>
<name>A0A0D5NI54_9BACL</name>
<dbReference type="InterPro" id="IPR051785">
    <property type="entry name" value="MMCE/EMCE_epimerase"/>
</dbReference>
<dbReference type="Proteomes" id="UP000032633">
    <property type="component" value="Chromosome"/>
</dbReference>
<dbReference type="PANTHER" id="PTHR43048">
    <property type="entry name" value="METHYLMALONYL-COA EPIMERASE"/>
    <property type="match status" value="1"/>
</dbReference>
<evidence type="ECO:0000313" key="3">
    <source>
        <dbReference type="EMBL" id="AJY74790.1"/>
    </source>
</evidence>
<dbReference type="Gene3D" id="3.10.180.10">
    <property type="entry name" value="2,3-Dihydroxybiphenyl 1,2-Dioxygenase, domain 1"/>
    <property type="match status" value="1"/>
</dbReference>
<dbReference type="Pfam" id="PF00903">
    <property type="entry name" value="Glyoxalase"/>
    <property type="match status" value="1"/>
</dbReference>
<gene>
    <name evidence="3" type="ORF">VN24_09560</name>
</gene>
<proteinExistence type="predicted"/>